<evidence type="ECO:0000313" key="1">
    <source>
        <dbReference type="EnsemblProtists" id="HpaP801046"/>
    </source>
</evidence>
<dbReference type="InParanoid" id="M4B447"/>
<reference evidence="2" key="1">
    <citation type="journal article" date="2010" name="Science">
        <title>Signatures of adaptation to obligate biotrophy in the Hyaloperonospora arabidopsidis genome.</title>
        <authorList>
            <person name="Baxter L."/>
            <person name="Tripathy S."/>
            <person name="Ishaque N."/>
            <person name="Boot N."/>
            <person name="Cabral A."/>
            <person name="Kemen E."/>
            <person name="Thines M."/>
            <person name="Ah-Fong A."/>
            <person name="Anderson R."/>
            <person name="Badejoko W."/>
            <person name="Bittner-Eddy P."/>
            <person name="Boore J.L."/>
            <person name="Chibucos M.C."/>
            <person name="Coates M."/>
            <person name="Dehal P."/>
            <person name="Delehaunty K."/>
            <person name="Dong S."/>
            <person name="Downton P."/>
            <person name="Dumas B."/>
            <person name="Fabro G."/>
            <person name="Fronick C."/>
            <person name="Fuerstenberg S.I."/>
            <person name="Fulton L."/>
            <person name="Gaulin E."/>
            <person name="Govers F."/>
            <person name="Hughes L."/>
            <person name="Humphray S."/>
            <person name="Jiang R.H."/>
            <person name="Judelson H."/>
            <person name="Kamoun S."/>
            <person name="Kyung K."/>
            <person name="Meijer H."/>
            <person name="Minx P."/>
            <person name="Morris P."/>
            <person name="Nelson J."/>
            <person name="Phuntumart V."/>
            <person name="Qutob D."/>
            <person name="Rehmany A."/>
            <person name="Rougon-Cardoso A."/>
            <person name="Ryden P."/>
            <person name="Torto-Alalibo T."/>
            <person name="Studholme D."/>
            <person name="Wang Y."/>
            <person name="Win J."/>
            <person name="Wood J."/>
            <person name="Clifton S.W."/>
            <person name="Rogers J."/>
            <person name="Van den Ackerveken G."/>
            <person name="Jones J.D."/>
            <person name="McDowell J.M."/>
            <person name="Beynon J."/>
            <person name="Tyler B.M."/>
        </authorList>
    </citation>
    <scope>NUCLEOTIDE SEQUENCE [LARGE SCALE GENOMIC DNA]</scope>
    <source>
        <strain evidence="2">Emoy2</strain>
    </source>
</reference>
<dbReference type="AlphaFoldDB" id="M4B447"/>
<protein>
    <submittedName>
        <fullName evidence="1">Uncharacterized protein</fullName>
    </submittedName>
</protein>
<proteinExistence type="predicted"/>
<reference evidence="1" key="2">
    <citation type="submission" date="2015-06" db="UniProtKB">
        <authorList>
            <consortium name="EnsemblProtists"/>
        </authorList>
    </citation>
    <scope>IDENTIFICATION</scope>
    <source>
        <strain evidence="1">Emoy2</strain>
    </source>
</reference>
<sequence length="84" mass="9703">MWRKWVLTLFLVFASHLCVSLILLYSNILKFLDWLRILCCTVRGTRSPRMLTGSTLRSQNCLDLQLNLWISQNLAQCNVAAFVA</sequence>
<dbReference type="HOGENOM" id="CLU_2532307_0_0_1"/>
<dbReference type="Proteomes" id="UP000011713">
    <property type="component" value="Unassembled WGS sequence"/>
</dbReference>
<evidence type="ECO:0000313" key="2">
    <source>
        <dbReference type="Proteomes" id="UP000011713"/>
    </source>
</evidence>
<dbReference type="VEuPathDB" id="FungiDB:HpaG801046"/>
<dbReference type="EMBL" id="JH598253">
    <property type="status" value="NOT_ANNOTATED_CDS"/>
    <property type="molecule type" value="Genomic_DNA"/>
</dbReference>
<name>M4B447_HYAAE</name>
<organism evidence="1 2">
    <name type="scientific">Hyaloperonospora arabidopsidis (strain Emoy2)</name>
    <name type="common">Downy mildew agent</name>
    <name type="synonym">Peronospora arabidopsidis</name>
    <dbReference type="NCBI Taxonomy" id="559515"/>
    <lineage>
        <taxon>Eukaryota</taxon>
        <taxon>Sar</taxon>
        <taxon>Stramenopiles</taxon>
        <taxon>Oomycota</taxon>
        <taxon>Peronosporomycetes</taxon>
        <taxon>Peronosporales</taxon>
        <taxon>Peronosporaceae</taxon>
        <taxon>Hyaloperonospora</taxon>
    </lineage>
</organism>
<accession>M4B447</accession>
<keyword evidence="2" id="KW-1185">Reference proteome</keyword>
<dbReference type="EnsemblProtists" id="HpaT801046">
    <property type="protein sequence ID" value="HpaP801046"/>
    <property type="gene ID" value="HpaG801046"/>
</dbReference>